<dbReference type="Proteomes" id="UP001428817">
    <property type="component" value="Unassembled WGS sequence"/>
</dbReference>
<sequence>MNTQYAPARVVRRRNQGPALVAAVPPPVLHPIAEAGAMAQLGCAVIWSAVRRPVGYWRAVLDEVYWVLKLCWFPLVLAVSSFGMMVAILGLNFTTLLGANNRYGQYFFIVNIREFSPWINSMVVAGIVGAALTADLGARKVREELDALEILGVDSLRELVLPRVLAAIVMTCLFGVVSILIGIVTGLTGSVLIGKVPAGEYLATLFANLTTVELWTSLLKSALFGLIIGVVCSYKGISCSGGSTGVGRAVNQAVVISFALIFIVDFFFVSIMLGLAPELQTVR</sequence>
<keyword evidence="1" id="KW-0812">Transmembrane</keyword>
<evidence type="ECO:0000313" key="3">
    <source>
        <dbReference type="Proteomes" id="UP001428817"/>
    </source>
</evidence>
<keyword evidence="3" id="KW-1185">Reference proteome</keyword>
<reference evidence="3" key="1">
    <citation type="journal article" date="2019" name="Int. J. Syst. Evol. Microbiol.">
        <title>The Global Catalogue of Microorganisms (GCM) 10K type strain sequencing project: providing services to taxonomists for standard genome sequencing and annotation.</title>
        <authorList>
            <consortium name="The Broad Institute Genomics Platform"/>
            <consortium name="The Broad Institute Genome Sequencing Center for Infectious Disease"/>
            <person name="Wu L."/>
            <person name="Ma J."/>
        </authorList>
    </citation>
    <scope>NUCLEOTIDE SEQUENCE [LARGE SCALE GENOMIC DNA]</scope>
    <source>
        <strain evidence="3">JCM 18303</strain>
    </source>
</reference>
<keyword evidence="1" id="KW-1133">Transmembrane helix</keyword>
<feature type="transmembrane region" description="Helical" evidence="1">
    <location>
        <begin position="254"/>
        <end position="276"/>
    </location>
</feature>
<dbReference type="InterPro" id="IPR030802">
    <property type="entry name" value="Permease_MalE"/>
</dbReference>
<feature type="transmembrane region" description="Helical" evidence="1">
    <location>
        <begin position="71"/>
        <end position="98"/>
    </location>
</feature>
<organism evidence="2 3">
    <name type="scientific">Pseudonocardia eucalypti</name>
    <dbReference type="NCBI Taxonomy" id="648755"/>
    <lineage>
        <taxon>Bacteria</taxon>
        <taxon>Bacillati</taxon>
        <taxon>Actinomycetota</taxon>
        <taxon>Actinomycetes</taxon>
        <taxon>Pseudonocardiales</taxon>
        <taxon>Pseudonocardiaceae</taxon>
        <taxon>Pseudonocardia</taxon>
    </lineage>
</organism>
<proteinExistence type="predicted"/>
<evidence type="ECO:0000256" key="1">
    <source>
        <dbReference type="SAM" id="Phobius"/>
    </source>
</evidence>
<dbReference type="PANTHER" id="PTHR30188">
    <property type="entry name" value="ABC TRANSPORTER PERMEASE PROTEIN-RELATED"/>
    <property type="match status" value="1"/>
</dbReference>
<evidence type="ECO:0000313" key="2">
    <source>
        <dbReference type="EMBL" id="GAA5149980.1"/>
    </source>
</evidence>
<protein>
    <submittedName>
        <fullName evidence="2">ABC transporter permease</fullName>
    </submittedName>
</protein>
<name>A0ABP9PTI2_9PSEU</name>
<keyword evidence="1" id="KW-0472">Membrane</keyword>
<dbReference type="RefSeq" id="WP_345702634.1">
    <property type="nucleotide sequence ID" value="NZ_BAABJP010000005.1"/>
</dbReference>
<comment type="caution">
    <text evidence="2">The sequence shown here is derived from an EMBL/GenBank/DDBJ whole genome shotgun (WGS) entry which is preliminary data.</text>
</comment>
<dbReference type="EMBL" id="BAABJP010000005">
    <property type="protein sequence ID" value="GAA5149980.1"/>
    <property type="molecule type" value="Genomic_DNA"/>
</dbReference>
<gene>
    <name evidence="2" type="ORF">GCM10023321_14700</name>
</gene>
<dbReference type="Pfam" id="PF02405">
    <property type="entry name" value="MlaE"/>
    <property type="match status" value="1"/>
</dbReference>
<feature type="transmembrane region" description="Helical" evidence="1">
    <location>
        <begin position="118"/>
        <end position="138"/>
    </location>
</feature>
<dbReference type="PANTHER" id="PTHR30188:SF4">
    <property type="entry name" value="PROTEIN TRIGALACTOSYLDIACYLGLYCEROL 1, CHLOROPLASTIC"/>
    <property type="match status" value="1"/>
</dbReference>
<accession>A0ABP9PTI2</accession>
<feature type="transmembrane region" description="Helical" evidence="1">
    <location>
        <begin position="214"/>
        <end position="234"/>
    </location>
</feature>
<feature type="transmembrane region" description="Helical" evidence="1">
    <location>
        <begin position="164"/>
        <end position="194"/>
    </location>
</feature>